<protein>
    <submittedName>
        <fullName evidence="1">Uncharacterized protein</fullName>
    </submittedName>
</protein>
<keyword evidence="2" id="KW-1185">Reference proteome</keyword>
<dbReference type="PATRIC" id="fig|1357400.3.peg.259"/>
<dbReference type="AlphaFoldDB" id="V8CDN0"/>
<evidence type="ECO:0000313" key="2">
    <source>
        <dbReference type="Proteomes" id="UP000018731"/>
    </source>
</evidence>
<evidence type="ECO:0000313" key="1">
    <source>
        <dbReference type="EMBL" id="ETD24846.1"/>
    </source>
</evidence>
<organism evidence="1 2">
    <name type="scientific">Helicobacter macacae MIT 99-5501</name>
    <dbReference type="NCBI Taxonomy" id="1357400"/>
    <lineage>
        <taxon>Bacteria</taxon>
        <taxon>Pseudomonadati</taxon>
        <taxon>Campylobacterota</taxon>
        <taxon>Epsilonproteobacteria</taxon>
        <taxon>Campylobacterales</taxon>
        <taxon>Helicobacteraceae</taxon>
        <taxon>Helicobacter</taxon>
    </lineage>
</organism>
<reference evidence="1 2" key="1">
    <citation type="journal article" date="2014" name="Genome Announc.">
        <title>Draft genome sequences of six enterohepatic helicobacter species isolated from humans and one from rhesus macaques.</title>
        <authorList>
            <person name="Shen Z."/>
            <person name="Sheh A."/>
            <person name="Young S.K."/>
            <person name="Abouelliel A."/>
            <person name="Ward D.V."/>
            <person name="Earl A.M."/>
            <person name="Fox J.G."/>
        </authorList>
    </citation>
    <scope>NUCLEOTIDE SEQUENCE [LARGE SCALE GENOMIC DNA]</scope>
    <source>
        <strain evidence="1 2">MIT 99-5501</strain>
    </source>
</reference>
<proteinExistence type="predicted"/>
<gene>
    <name evidence="1" type="ORF">HMPREF2086_00180</name>
</gene>
<dbReference type="Proteomes" id="UP000018731">
    <property type="component" value="Unassembled WGS sequence"/>
</dbReference>
<dbReference type="HOGENOM" id="CLU_2806563_0_0_7"/>
<comment type="caution">
    <text evidence="1">The sequence shown here is derived from an EMBL/GenBank/DDBJ whole genome shotgun (WGS) entry which is preliminary data.</text>
</comment>
<sequence length="67" mass="7694">MTITIENADKDLAKIIKSIAKLAKAKVKISREKGIDKAIREYEREKDSLKSYKSFEEFEREVFGANA</sequence>
<dbReference type="STRING" id="1357400.HMPREF2086_00180"/>
<dbReference type="EMBL" id="AZJI01000001">
    <property type="protein sequence ID" value="ETD24846.1"/>
    <property type="molecule type" value="Genomic_DNA"/>
</dbReference>
<dbReference type="RefSeq" id="WP_023926848.1">
    <property type="nucleotide sequence ID" value="NZ_KI669454.1"/>
</dbReference>
<accession>V8CDN0</accession>
<name>V8CDN0_9HELI</name>